<protein>
    <recommendedName>
        <fullName evidence="3">DUF937 domain-containing protein</fullName>
    </recommendedName>
</protein>
<accession>A0ABT1XTN5</accession>
<sequence>MSFFDGILKNIGGAPDDVKNLAAKIGIPPEMAEKAIAALGQGHQAEGDTVEFAAAKTGLGTGTLKQIVEQIGGEGSLTEFANAIKNDPASIGKLFDKDGDGNPLNDLAGMAKGLFGKK</sequence>
<organism evidence="1 2">
    <name type="scientific">Parerythrobacter lacustris</name>
    <dbReference type="NCBI Taxonomy" id="2969984"/>
    <lineage>
        <taxon>Bacteria</taxon>
        <taxon>Pseudomonadati</taxon>
        <taxon>Pseudomonadota</taxon>
        <taxon>Alphaproteobacteria</taxon>
        <taxon>Sphingomonadales</taxon>
        <taxon>Erythrobacteraceae</taxon>
        <taxon>Parerythrobacter</taxon>
    </lineage>
</organism>
<evidence type="ECO:0000313" key="2">
    <source>
        <dbReference type="Proteomes" id="UP001206067"/>
    </source>
</evidence>
<comment type="caution">
    <text evidence="1">The sequence shown here is derived from an EMBL/GenBank/DDBJ whole genome shotgun (WGS) entry which is preliminary data.</text>
</comment>
<evidence type="ECO:0008006" key="3">
    <source>
        <dbReference type="Google" id="ProtNLM"/>
    </source>
</evidence>
<keyword evidence="2" id="KW-1185">Reference proteome</keyword>
<name>A0ABT1XTN5_9SPHN</name>
<dbReference type="EMBL" id="JANKHH010000007">
    <property type="protein sequence ID" value="MCR2834981.1"/>
    <property type="molecule type" value="Genomic_DNA"/>
</dbReference>
<proteinExistence type="predicted"/>
<dbReference type="RefSeq" id="WP_257596852.1">
    <property type="nucleotide sequence ID" value="NZ_JANKHH010000007.1"/>
</dbReference>
<evidence type="ECO:0000313" key="1">
    <source>
        <dbReference type="EMBL" id="MCR2834981.1"/>
    </source>
</evidence>
<reference evidence="1 2" key="1">
    <citation type="submission" date="2022-08" db="EMBL/GenBank/DDBJ databases">
        <title>Polyphasic taxonomy analysis of Qipengyuania sp.RS5-5.</title>
        <authorList>
            <person name="Xamxidin M."/>
            <person name="Wu M."/>
        </authorList>
    </citation>
    <scope>NUCLEOTIDE SEQUENCE [LARGE SCALE GENOMIC DNA]</scope>
    <source>
        <strain evidence="1 2">RS5-5</strain>
    </source>
</reference>
<gene>
    <name evidence="1" type="ORF">NSO95_13615</name>
</gene>
<dbReference type="Proteomes" id="UP001206067">
    <property type="component" value="Unassembled WGS sequence"/>
</dbReference>